<feature type="region of interest" description="Disordered" evidence="6">
    <location>
        <begin position="212"/>
        <end position="328"/>
    </location>
</feature>
<evidence type="ECO:0000256" key="5">
    <source>
        <dbReference type="ARBA" id="ARBA00023212"/>
    </source>
</evidence>
<keyword evidence="9" id="KW-1185">Reference proteome</keyword>
<dbReference type="STRING" id="1590841.A0A2R6RF73"/>
<evidence type="ECO:0000256" key="3">
    <source>
        <dbReference type="ARBA" id="ARBA00022490"/>
    </source>
</evidence>
<feature type="domain" description="TPX2 C-terminal" evidence="7">
    <location>
        <begin position="456"/>
        <end position="525"/>
    </location>
</feature>
<feature type="region of interest" description="Disordered" evidence="6">
    <location>
        <begin position="92"/>
        <end position="115"/>
    </location>
</feature>
<feature type="compositionally biased region" description="Basic and acidic residues" evidence="6">
    <location>
        <begin position="381"/>
        <end position="399"/>
    </location>
</feature>
<dbReference type="EMBL" id="NKQK01000006">
    <property type="protein sequence ID" value="PSS28672.1"/>
    <property type="molecule type" value="Genomic_DNA"/>
</dbReference>
<evidence type="ECO:0000256" key="1">
    <source>
        <dbReference type="ARBA" id="ARBA00004245"/>
    </source>
</evidence>
<reference evidence="9" key="2">
    <citation type="journal article" date="2018" name="BMC Genomics">
        <title>A manually annotated Actinidia chinensis var. chinensis (kiwifruit) genome highlights the challenges associated with draft genomes and gene prediction in plants.</title>
        <authorList>
            <person name="Pilkington S.M."/>
            <person name="Crowhurst R."/>
            <person name="Hilario E."/>
            <person name="Nardozza S."/>
            <person name="Fraser L."/>
            <person name="Peng Y."/>
            <person name="Gunaseelan K."/>
            <person name="Simpson R."/>
            <person name="Tahir J."/>
            <person name="Deroles S.C."/>
            <person name="Templeton K."/>
            <person name="Luo Z."/>
            <person name="Davy M."/>
            <person name="Cheng C."/>
            <person name="McNeilage M."/>
            <person name="Scaglione D."/>
            <person name="Liu Y."/>
            <person name="Zhang Q."/>
            <person name="Datson P."/>
            <person name="De Silva N."/>
            <person name="Gardiner S.E."/>
            <person name="Bassett H."/>
            <person name="Chagne D."/>
            <person name="McCallum J."/>
            <person name="Dzierzon H."/>
            <person name="Deng C."/>
            <person name="Wang Y.Y."/>
            <person name="Barron L."/>
            <person name="Manako K."/>
            <person name="Bowen J."/>
            <person name="Foster T.M."/>
            <person name="Erridge Z.A."/>
            <person name="Tiffin H."/>
            <person name="Waite C.N."/>
            <person name="Davies K.M."/>
            <person name="Grierson E.P."/>
            <person name="Laing W.A."/>
            <person name="Kirk R."/>
            <person name="Chen X."/>
            <person name="Wood M."/>
            <person name="Montefiori M."/>
            <person name="Brummell D.A."/>
            <person name="Schwinn K.E."/>
            <person name="Catanach A."/>
            <person name="Fullerton C."/>
            <person name="Li D."/>
            <person name="Meiyalaghan S."/>
            <person name="Nieuwenhuizen N."/>
            <person name="Read N."/>
            <person name="Prakash R."/>
            <person name="Hunter D."/>
            <person name="Zhang H."/>
            <person name="McKenzie M."/>
            <person name="Knabel M."/>
            <person name="Harris A."/>
            <person name="Allan A.C."/>
            <person name="Gleave A."/>
            <person name="Chen A."/>
            <person name="Janssen B.J."/>
            <person name="Plunkett B."/>
            <person name="Ampomah-Dwamena C."/>
            <person name="Voogd C."/>
            <person name="Leif D."/>
            <person name="Lafferty D."/>
            <person name="Souleyre E.J.F."/>
            <person name="Varkonyi-Gasic E."/>
            <person name="Gambi F."/>
            <person name="Hanley J."/>
            <person name="Yao J.L."/>
            <person name="Cheung J."/>
            <person name="David K.M."/>
            <person name="Warren B."/>
            <person name="Marsh K."/>
            <person name="Snowden K.C."/>
            <person name="Lin-Wang K."/>
            <person name="Brian L."/>
            <person name="Martinez-Sanchez M."/>
            <person name="Wang M."/>
            <person name="Ileperuma N."/>
            <person name="Macnee N."/>
            <person name="Campin R."/>
            <person name="McAtee P."/>
            <person name="Drummond R.S.M."/>
            <person name="Espley R.V."/>
            <person name="Ireland H.S."/>
            <person name="Wu R."/>
            <person name="Atkinson R.G."/>
            <person name="Karunairetnam S."/>
            <person name="Bulley S."/>
            <person name="Chunkath S."/>
            <person name="Hanley Z."/>
            <person name="Storey R."/>
            <person name="Thrimawithana A.H."/>
            <person name="Thomson S."/>
            <person name="David C."/>
            <person name="Testolin R."/>
            <person name="Huang H."/>
            <person name="Hellens R.P."/>
            <person name="Schaffer R.J."/>
        </authorList>
    </citation>
    <scope>NUCLEOTIDE SEQUENCE [LARGE SCALE GENOMIC DNA]</scope>
    <source>
        <strain evidence="9">cv. Red5</strain>
    </source>
</reference>
<dbReference type="InterPro" id="IPR027329">
    <property type="entry name" value="TPX2_C"/>
</dbReference>
<feature type="compositionally biased region" description="Basic and acidic residues" evidence="6">
    <location>
        <begin position="407"/>
        <end position="425"/>
    </location>
</feature>
<proteinExistence type="inferred from homology"/>
<protein>
    <submittedName>
        <fullName evidence="8">Protein WVD2-like</fullName>
    </submittedName>
</protein>
<evidence type="ECO:0000256" key="6">
    <source>
        <dbReference type="SAM" id="MobiDB-lite"/>
    </source>
</evidence>
<dbReference type="OrthoDB" id="621651at2759"/>
<feature type="compositionally biased region" description="Low complexity" evidence="6">
    <location>
        <begin position="281"/>
        <end position="294"/>
    </location>
</feature>
<reference evidence="8 9" key="1">
    <citation type="submission" date="2017-07" db="EMBL/GenBank/DDBJ databases">
        <title>An improved, manually edited Actinidia chinensis var. chinensis (kiwifruit) genome highlights the challenges associated with draft genomes and gene prediction in plants.</title>
        <authorList>
            <person name="Pilkington S."/>
            <person name="Crowhurst R."/>
            <person name="Hilario E."/>
            <person name="Nardozza S."/>
            <person name="Fraser L."/>
            <person name="Peng Y."/>
            <person name="Gunaseelan K."/>
            <person name="Simpson R."/>
            <person name="Tahir J."/>
            <person name="Deroles S."/>
            <person name="Templeton K."/>
            <person name="Luo Z."/>
            <person name="Davy M."/>
            <person name="Cheng C."/>
            <person name="Mcneilage M."/>
            <person name="Scaglione D."/>
            <person name="Liu Y."/>
            <person name="Zhang Q."/>
            <person name="Datson P."/>
            <person name="De Silva N."/>
            <person name="Gardiner S."/>
            <person name="Bassett H."/>
            <person name="Chagne D."/>
            <person name="Mccallum J."/>
            <person name="Dzierzon H."/>
            <person name="Deng C."/>
            <person name="Wang Y.-Y."/>
            <person name="Barron N."/>
            <person name="Manako K."/>
            <person name="Bowen J."/>
            <person name="Foster T."/>
            <person name="Erridge Z."/>
            <person name="Tiffin H."/>
            <person name="Waite C."/>
            <person name="Davies K."/>
            <person name="Grierson E."/>
            <person name="Laing W."/>
            <person name="Kirk R."/>
            <person name="Chen X."/>
            <person name="Wood M."/>
            <person name="Montefiori M."/>
            <person name="Brummell D."/>
            <person name="Schwinn K."/>
            <person name="Catanach A."/>
            <person name="Fullerton C."/>
            <person name="Li D."/>
            <person name="Meiyalaghan S."/>
            <person name="Nieuwenhuizen N."/>
            <person name="Read N."/>
            <person name="Prakash R."/>
            <person name="Hunter D."/>
            <person name="Zhang H."/>
            <person name="Mckenzie M."/>
            <person name="Knabel M."/>
            <person name="Harris A."/>
            <person name="Allan A."/>
            <person name="Chen A."/>
            <person name="Janssen B."/>
            <person name="Plunkett B."/>
            <person name="Dwamena C."/>
            <person name="Voogd C."/>
            <person name="Leif D."/>
            <person name="Lafferty D."/>
            <person name="Souleyre E."/>
            <person name="Varkonyi-Gasic E."/>
            <person name="Gambi F."/>
            <person name="Hanley J."/>
            <person name="Yao J.-L."/>
            <person name="Cheung J."/>
            <person name="David K."/>
            <person name="Warren B."/>
            <person name="Marsh K."/>
            <person name="Snowden K."/>
            <person name="Lin-Wang K."/>
            <person name="Brian L."/>
            <person name="Martinez-Sanchez M."/>
            <person name="Wang M."/>
            <person name="Ileperuma N."/>
            <person name="Macnee N."/>
            <person name="Campin R."/>
            <person name="Mcatee P."/>
            <person name="Drummond R."/>
            <person name="Espley R."/>
            <person name="Ireland H."/>
            <person name="Wu R."/>
            <person name="Atkinson R."/>
            <person name="Karunairetnam S."/>
            <person name="Bulley S."/>
            <person name="Chunkath S."/>
            <person name="Hanley Z."/>
            <person name="Storey R."/>
            <person name="Thrimawithana A."/>
            <person name="Thomson S."/>
            <person name="David C."/>
            <person name="Testolin R."/>
        </authorList>
    </citation>
    <scope>NUCLEOTIDE SEQUENCE [LARGE SCALE GENOMIC DNA]</scope>
    <source>
        <strain evidence="9">cv. Red5</strain>
        <tissue evidence="8">Young leaf</tissue>
    </source>
</reference>
<dbReference type="GO" id="GO:0005874">
    <property type="term" value="C:microtubule"/>
    <property type="evidence" value="ECO:0007669"/>
    <property type="project" value="UniProtKB-KW"/>
</dbReference>
<gene>
    <name evidence="8" type="ORF">CEY00_Acc06270</name>
</gene>
<feature type="compositionally biased region" description="Polar residues" evidence="6">
    <location>
        <begin position="430"/>
        <end position="439"/>
    </location>
</feature>
<feature type="compositionally biased region" description="Basic and acidic residues" evidence="6">
    <location>
        <begin position="212"/>
        <end position="223"/>
    </location>
</feature>
<dbReference type="InParanoid" id="A0A2R6RF73"/>
<feature type="compositionally biased region" description="Basic and acidic residues" evidence="6">
    <location>
        <begin position="259"/>
        <end position="268"/>
    </location>
</feature>
<evidence type="ECO:0000313" key="8">
    <source>
        <dbReference type="EMBL" id="PSS28672.1"/>
    </source>
</evidence>
<organism evidence="8 9">
    <name type="scientific">Actinidia chinensis var. chinensis</name>
    <name type="common">Chinese soft-hair kiwi</name>
    <dbReference type="NCBI Taxonomy" id="1590841"/>
    <lineage>
        <taxon>Eukaryota</taxon>
        <taxon>Viridiplantae</taxon>
        <taxon>Streptophyta</taxon>
        <taxon>Embryophyta</taxon>
        <taxon>Tracheophyta</taxon>
        <taxon>Spermatophyta</taxon>
        <taxon>Magnoliopsida</taxon>
        <taxon>eudicotyledons</taxon>
        <taxon>Gunneridae</taxon>
        <taxon>Pentapetalae</taxon>
        <taxon>asterids</taxon>
        <taxon>Ericales</taxon>
        <taxon>Actinidiaceae</taxon>
        <taxon>Actinidia</taxon>
    </lineage>
</organism>
<dbReference type="OMA" id="DRSTDKW"/>
<evidence type="ECO:0000256" key="2">
    <source>
        <dbReference type="ARBA" id="ARBA00005885"/>
    </source>
</evidence>
<feature type="compositionally biased region" description="Basic and acidic residues" evidence="6">
    <location>
        <begin position="238"/>
        <end position="248"/>
    </location>
</feature>
<dbReference type="AlphaFoldDB" id="A0A2R6RF73"/>
<feature type="compositionally biased region" description="Basic and acidic residues" evidence="6">
    <location>
        <begin position="460"/>
        <end position="501"/>
    </location>
</feature>
<comment type="subcellular location">
    <subcellularLocation>
        <location evidence="1">Cytoplasm</location>
        <location evidence="1">Cytoskeleton</location>
    </subcellularLocation>
</comment>
<evidence type="ECO:0000256" key="4">
    <source>
        <dbReference type="ARBA" id="ARBA00022701"/>
    </source>
</evidence>
<dbReference type="Proteomes" id="UP000241394">
    <property type="component" value="Chromosome LG6"/>
</dbReference>
<dbReference type="Gramene" id="PSS28672">
    <property type="protein sequence ID" value="PSS28672"/>
    <property type="gene ID" value="CEY00_Acc06270"/>
</dbReference>
<keyword evidence="3" id="KW-0963">Cytoplasm</keyword>
<dbReference type="Pfam" id="PF06886">
    <property type="entry name" value="TPX2"/>
    <property type="match status" value="1"/>
</dbReference>
<feature type="region of interest" description="Disordered" evidence="6">
    <location>
        <begin position="378"/>
        <end position="502"/>
    </location>
</feature>
<evidence type="ECO:0000259" key="7">
    <source>
        <dbReference type="Pfam" id="PF06886"/>
    </source>
</evidence>
<comment type="similarity">
    <text evidence="2">Belongs to the TPX2 family.</text>
</comment>
<feature type="compositionally biased region" description="Basic and acidic residues" evidence="6">
    <location>
        <begin position="92"/>
        <end position="110"/>
    </location>
</feature>
<keyword evidence="5" id="KW-0206">Cytoskeleton</keyword>
<dbReference type="PANTHER" id="PTHR47286:SF2">
    <property type="entry name" value="F3I6.9 PROTEIN"/>
    <property type="match status" value="1"/>
</dbReference>
<dbReference type="FunCoup" id="A0A2R6RF73">
    <property type="interactions" value="1990"/>
</dbReference>
<feature type="region of interest" description="Disordered" evidence="6">
    <location>
        <begin position="521"/>
        <end position="540"/>
    </location>
</feature>
<evidence type="ECO:0000313" key="9">
    <source>
        <dbReference type="Proteomes" id="UP000241394"/>
    </source>
</evidence>
<sequence length="540" mass="59338">MGESIVETPNIENKTRGSVASGVALEVSVSFGRFENDSLSWEKWSSFSPNKYLDEVEKCSTPGSVAQKKAYFEAHYKKIAARKAEQLELEKQMEANSSLKDDQNSQEHVRNASLTETELGIANGLRSVQVEQATNSLGVSSSSHSDESIENAAINIECQSSLADGAKEEMDSIQDSLELNKSEEAVLVQEDTHLNGFAGKVDLPSVSVKEAAHLNGSRDKVEMESPINLKKGTGNTMENRKENKKLDASNKSQKMIPSKTERSLEGIKKKPTSPLPKKTPEYSTPKTSKPTSSSNVMSASRSTTKKANVSSLPRSKNFSAGESKKLAPSVHMSLSLGHANSDSPYLTTTRKSLIMEKMGDKDIVKRAFKTFQNNFNQVRASGDEKSSGRKEVPITRPEPKSSTSLTTRKENEGIRKAPEKMDAKRAQLGRSWNTTSTGLLQGVGMDQRSAKPAPSFGLRSGERAEPRKDFSKKSEEKSFAEETEKTCLSSKSKEEKREAAMKKLRQSLNFKATPMPAFYRGHAISKSPLDKGSAKNKHHH</sequence>
<name>A0A2R6RF73_ACTCC</name>
<keyword evidence="4" id="KW-0493">Microtubule</keyword>
<comment type="caution">
    <text evidence="8">The sequence shown here is derived from an EMBL/GenBank/DDBJ whole genome shotgun (WGS) entry which is preliminary data.</text>
</comment>
<feature type="compositionally biased region" description="Polar residues" evidence="6">
    <location>
        <begin position="295"/>
        <end position="320"/>
    </location>
</feature>
<dbReference type="PANTHER" id="PTHR47286">
    <property type="entry name" value="F3I6.9 PROTEIN"/>
    <property type="match status" value="1"/>
</dbReference>
<accession>A0A2R6RF73</accession>